<feature type="region of interest" description="Disordered" evidence="1">
    <location>
        <begin position="252"/>
        <end position="329"/>
    </location>
</feature>
<evidence type="ECO:0000313" key="2">
    <source>
        <dbReference type="EMBL" id="OMJ85163.1"/>
    </source>
</evidence>
<dbReference type="Proteomes" id="UP000187209">
    <property type="component" value="Unassembled WGS sequence"/>
</dbReference>
<feature type="compositionally biased region" description="Polar residues" evidence="1">
    <location>
        <begin position="277"/>
        <end position="308"/>
    </location>
</feature>
<evidence type="ECO:0000313" key="3">
    <source>
        <dbReference type="Proteomes" id="UP000187209"/>
    </source>
</evidence>
<keyword evidence="3" id="KW-1185">Reference proteome</keyword>
<feature type="region of interest" description="Disordered" evidence="1">
    <location>
        <begin position="427"/>
        <end position="614"/>
    </location>
</feature>
<feature type="compositionally biased region" description="Basic and acidic residues" evidence="1">
    <location>
        <begin position="485"/>
        <end position="530"/>
    </location>
</feature>
<feature type="compositionally biased region" description="Basic and acidic residues" evidence="1">
    <location>
        <begin position="311"/>
        <end position="323"/>
    </location>
</feature>
<feature type="compositionally biased region" description="Basic and acidic residues" evidence="1">
    <location>
        <begin position="537"/>
        <end position="547"/>
    </location>
</feature>
<protein>
    <submittedName>
        <fullName evidence="2">Uncharacterized protein</fullName>
    </submittedName>
</protein>
<comment type="caution">
    <text evidence="2">The sequence shown here is derived from an EMBL/GenBank/DDBJ whole genome shotgun (WGS) entry which is preliminary data.</text>
</comment>
<reference evidence="2 3" key="1">
    <citation type="submission" date="2016-11" db="EMBL/GenBank/DDBJ databases">
        <title>The macronuclear genome of Stentor coeruleus: a giant cell with tiny introns.</title>
        <authorList>
            <person name="Slabodnick M."/>
            <person name="Ruby J.G."/>
            <person name="Reiff S.B."/>
            <person name="Swart E.C."/>
            <person name="Gosai S."/>
            <person name="Prabakaran S."/>
            <person name="Witkowska E."/>
            <person name="Larue G.E."/>
            <person name="Fisher S."/>
            <person name="Freeman R.M."/>
            <person name="Gunawardena J."/>
            <person name="Chu W."/>
            <person name="Stover N.A."/>
            <person name="Gregory B.D."/>
            <person name="Nowacki M."/>
            <person name="Derisi J."/>
            <person name="Roy S.W."/>
            <person name="Marshall W.F."/>
            <person name="Sood P."/>
        </authorList>
    </citation>
    <scope>NUCLEOTIDE SEQUENCE [LARGE SCALE GENOMIC DNA]</scope>
    <source>
        <strain evidence="2">WM001</strain>
    </source>
</reference>
<proteinExistence type="predicted"/>
<gene>
    <name evidence="2" type="ORF">SteCoe_13553</name>
</gene>
<name>A0A1R2C829_9CILI</name>
<feature type="compositionally biased region" description="Polar residues" evidence="1">
    <location>
        <begin position="459"/>
        <end position="468"/>
    </location>
</feature>
<organism evidence="2 3">
    <name type="scientific">Stentor coeruleus</name>
    <dbReference type="NCBI Taxonomy" id="5963"/>
    <lineage>
        <taxon>Eukaryota</taxon>
        <taxon>Sar</taxon>
        <taxon>Alveolata</taxon>
        <taxon>Ciliophora</taxon>
        <taxon>Postciliodesmatophora</taxon>
        <taxon>Heterotrichea</taxon>
        <taxon>Heterotrichida</taxon>
        <taxon>Stentoridae</taxon>
        <taxon>Stentor</taxon>
    </lineage>
</organism>
<dbReference type="EMBL" id="MPUH01000245">
    <property type="protein sequence ID" value="OMJ85163.1"/>
    <property type="molecule type" value="Genomic_DNA"/>
</dbReference>
<accession>A0A1R2C829</accession>
<dbReference type="AlphaFoldDB" id="A0A1R2C829"/>
<sequence>MHKDNLLKPYRKSYNIKSHEEITGWREGSGNSSEVSKALQILKPYKVKSLAELHRSPKYPHYKPDKNSLPLISPSYSGSLLGGHRVLMTKPKISITEVYGPGIIYPSSQQNTLRLHKNHFSLSTKSSGSWLDLNSPKQIYEARKMESSLGISGQHAKCNSCSNTENILDEDALSDEMVRTMIEKSLETSKCENKSTEFPEIATKVELNEDKKSNLQSNPITSQIIYENQIKFSSKLLQNSQKVLQKFIPHHTNSKTPTAISTEKPKTPHNYLKSSRRTSNLNINSITKPKTPENNSKNLYTPTISSIPTEKPSESEISKDKTKPSSQNLRDFIEKYQNKPFYTTESDDSQQKTTTATLENYQQKTKDTNNIQNQGKSQRIILKKYKSAEMSFKSLTEKAINIVKQKEEPNKFNIQTEDCLAEELEPIEEEGFRNDSEIDTTSLNRKNASKKSTRILGLKTNSLKSYNEGQKKTEDSPTKNPQAEDVDKNKNSIEKRTARRTTQERSQIKHVTIIERKNIQEEDQNSEKSQESSNESSEEHSDSDEKYKKRPRKNTQGKIARLGTIAGKNSEGFQRKGTVKAGPNRMMTIKDPDSKAKPKINIIPPGDKSKKSRMKRTSTLLNEADLLSANIKNKRKKFRRTSTTLGKPLQFMKSKDASFIFEPHSAVDRFINNYSTSFLNKLHVLLLTLEEDLVNISNMQALDPNNLLPISSSNRNSQNFSQADKNIKKIMKIELELVLKPLNKKKGEEIKDNMISVAENIKKSIFSDGVKKDLITYAKDNKNTKRISVIEQGMSKIINKRMKVFKSCVASESSDESPDKVYSDGEDNKNLIYKETRSRNLRNIQYEMNLKSPIRSRKSFRSAGSEYEPNKEIIKDLEEISYLSEGFFIGDNDKDIASELYLMNWCNARNMKKFLFSSQVNFNNVNEEAINVIKQDDKEYIEDDIDIKNLESRMLKNRFYVLNNINTTNSNPIYQDPYALMMTNTEMLAPDELKRFEVETIRKYLRKLRYKKNRKRNFMRQMTFRSFTNLPKSKFDIS</sequence>
<evidence type="ECO:0000256" key="1">
    <source>
        <dbReference type="SAM" id="MobiDB-lite"/>
    </source>
</evidence>